<dbReference type="EMBL" id="CMVM020000049">
    <property type="status" value="NOT_ANNOTATED_CDS"/>
    <property type="molecule type" value="Genomic_DNA"/>
</dbReference>
<organism evidence="1 2">
    <name type="scientific">Onchocerca volvulus</name>
    <dbReference type="NCBI Taxonomy" id="6282"/>
    <lineage>
        <taxon>Eukaryota</taxon>
        <taxon>Metazoa</taxon>
        <taxon>Ecdysozoa</taxon>
        <taxon>Nematoda</taxon>
        <taxon>Chromadorea</taxon>
        <taxon>Rhabditida</taxon>
        <taxon>Spirurina</taxon>
        <taxon>Spiruromorpha</taxon>
        <taxon>Filarioidea</taxon>
        <taxon>Onchocercidae</taxon>
        <taxon>Onchocerca</taxon>
    </lineage>
</organism>
<dbReference type="Proteomes" id="UP000024404">
    <property type="component" value="Unassembled WGS sequence"/>
</dbReference>
<sequence>MEENDIFESNSMKLLKQQIYDNKMNDEEALSDRKSVHFSNRLLLKYFC</sequence>
<dbReference type="AlphaFoldDB" id="A0A8R1XS93"/>
<evidence type="ECO:0000313" key="1">
    <source>
        <dbReference type="EnsemblMetazoa" id="OVOC1620.1"/>
    </source>
</evidence>
<keyword evidence="2" id="KW-1185">Reference proteome</keyword>
<name>A0A8R1XS93_ONCVO</name>
<accession>A0A8R1XS93</accession>
<protein>
    <submittedName>
        <fullName evidence="1">Uncharacterized protein</fullName>
    </submittedName>
</protein>
<proteinExistence type="predicted"/>
<reference evidence="2" key="1">
    <citation type="submission" date="2013-10" db="EMBL/GenBank/DDBJ databases">
        <title>Genome sequencing of Onchocerca volvulus.</title>
        <authorList>
            <person name="Cotton J."/>
            <person name="Tsai J."/>
            <person name="Stanley E."/>
            <person name="Tracey A."/>
            <person name="Holroyd N."/>
            <person name="Lustigman S."/>
            <person name="Berriman M."/>
        </authorList>
    </citation>
    <scope>NUCLEOTIDE SEQUENCE</scope>
</reference>
<reference evidence="1" key="2">
    <citation type="submission" date="2022-06" db="UniProtKB">
        <authorList>
            <consortium name="EnsemblMetazoa"/>
        </authorList>
    </citation>
    <scope>IDENTIFICATION</scope>
</reference>
<dbReference type="EnsemblMetazoa" id="OVOC1620.1">
    <property type="protein sequence ID" value="OVOC1620.1"/>
    <property type="gene ID" value="WBGene00238429"/>
</dbReference>
<evidence type="ECO:0000313" key="2">
    <source>
        <dbReference type="Proteomes" id="UP000024404"/>
    </source>
</evidence>